<organism evidence="1 2">
    <name type="scientific">Brevundimonas phage vB_BpoS-Marchewka</name>
    <dbReference type="NCBI Taxonomy" id="2948604"/>
    <lineage>
        <taxon>Viruses</taxon>
        <taxon>Duplodnaviria</taxon>
        <taxon>Heunggongvirae</taxon>
        <taxon>Uroviricota</taxon>
        <taxon>Caudoviricetes</taxon>
        <taxon>Jeanschmidtviridae</taxon>
        <taxon>Marchewkavirus</taxon>
        <taxon>Marchewkavirus marchewka</taxon>
    </lineage>
</organism>
<keyword evidence="2" id="KW-1185">Reference proteome</keyword>
<proteinExistence type="predicted"/>
<gene>
    <name evidence="1" type="ORF">MARCHEWKA_05310</name>
</gene>
<evidence type="ECO:0000313" key="1">
    <source>
        <dbReference type="EMBL" id="UTC29040.1"/>
    </source>
</evidence>
<dbReference type="Proteomes" id="UP001056634">
    <property type="component" value="Segment"/>
</dbReference>
<name>A0A9E7N4Q3_9CAUD</name>
<accession>A0A9E7N4Q3</accession>
<sequence length="73" mass="8725">MKGYYFLTQVEGMWFLVEHARRADWQAWLDNPSLAGLFVPDYARKLHGVEEVIFKDPRERQYGDARLHRGEWA</sequence>
<protein>
    <submittedName>
        <fullName evidence="1">Uncharacterized protein</fullName>
    </submittedName>
</protein>
<evidence type="ECO:0000313" key="2">
    <source>
        <dbReference type="Proteomes" id="UP001056634"/>
    </source>
</evidence>
<dbReference type="EMBL" id="ON529851">
    <property type="protein sequence ID" value="UTC29040.1"/>
    <property type="molecule type" value="Genomic_DNA"/>
</dbReference>
<reference evidence="1" key="1">
    <citation type="submission" date="2022-04" db="EMBL/GenBank/DDBJ databases">
        <authorList>
            <person name="Friedrich I."/>
            <person name="Schneider D."/>
            <person name="Poehlein A."/>
            <person name="Hertel R."/>
            <person name="Daniel R."/>
        </authorList>
    </citation>
    <scope>NUCLEOTIDE SEQUENCE</scope>
</reference>